<organism evidence="2">
    <name type="scientific">Fervidobacterium thailandense</name>
    <dbReference type="NCBI Taxonomy" id="1008305"/>
    <lineage>
        <taxon>Bacteria</taxon>
        <taxon>Thermotogati</taxon>
        <taxon>Thermotogota</taxon>
        <taxon>Thermotogae</taxon>
        <taxon>Thermotogales</taxon>
        <taxon>Fervidobacteriaceae</taxon>
        <taxon>Fervidobacterium</taxon>
    </lineage>
</organism>
<dbReference type="PANTHER" id="PTHR43153">
    <property type="entry name" value="ELECTRON TRANSFER FLAVOPROTEIN ALPHA"/>
    <property type="match status" value="1"/>
</dbReference>
<dbReference type="InterPro" id="IPR001308">
    <property type="entry name" value="ETF_a/FixB"/>
</dbReference>
<dbReference type="GO" id="GO:0033539">
    <property type="term" value="P:fatty acid beta-oxidation using acyl-CoA dehydrogenase"/>
    <property type="evidence" value="ECO:0007669"/>
    <property type="project" value="TreeGrafter"/>
</dbReference>
<protein>
    <submittedName>
        <fullName evidence="2">Electron transfer flavoprotein subunit alpha/FixB family protein</fullName>
    </submittedName>
</protein>
<dbReference type="EMBL" id="DSZY01000012">
    <property type="protein sequence ID" value="HGU40056.1"/>
    <property type="molecule type" value="Genomic_DNA"/>
</dbReference>
<dbReference type="GO" id="GO:0009055">
    <property type="term" value="F:electron transfer activity"/>
    <property type="evidence" value="ECO:0007669"/>
    <property type="project" value="InterPro"/>
</dbReference>
<dbReference type="InterPro" id="IPR014731">
    <property type="entry name" value="ETF_asu_C"/>
</dbReference>
<dbReference type="AlphaFoldDB" id="A0A7C4RVC9"/>
<gene>
    <name evidence="2" type="ORF">ENT77_02525</name>
</gene>
<dbReference type="SUPFAM" id="SSF52467">
    <property type="entry name" value="DHS-like NAD/FAD-binding domain"/>
    <property type="match status" value="1"/>
</dbReference>
<name>A0A7C4RVC9_9BACT</name>
<sequence>MRKLAELLGGTVAGSRAAVKDGWIERDKQLGQTRKTVRKKLYVAVGISGAVQHLAGKNSKFIMAANKAPDVAIMKIANLGIFGDRKQILPRLIQFLRKSIDKQLTKESMSSITRSTYHFPNPI</sequence>
<dbReference type="Gene3D" id="3.40.50.1220">
    <property type="entry name" value="TPP-binding domain"/>
    <property type="match status" value="1"/>
</dbReference>
<dbReference type="InterPro" id="IPR029035">
    <property type="entry name" value="DHS-like_NAD/FAD-binding_dom"/>
</dbReference>
<comment type="caution">
    <text evidence="2">The sequence shown here is derived from an EMBL/GenBank/DDBJ whole genome shotgun (WGS) entry which is preliminary data.</text>
</comment>
<feature type="domain" description="Electron transfer flavoprotein alpha subunit C-terminal" evidence="1">
    <location>
        <begin position="2"/>
        <end position="56"/>
    </location>
</feature>
<accession>A0A7C4RVC9</accession>
<proteinExistence type="predicted"/>
<dbReference type="GO" id="GO:0050660">
    <property type="term" value="F:flavin adenine dinucleotide binding"/>
    <property type="evidence" value="ECO:0007669"/>
    <property type="project" value="InterPro"/>
</dbReference>
<evidence type="ECO:0000259" key="1">
    <source>
        <dbReference type="Pfam" id="PF00766"/>
    </source>
</evidence>
<reference evidence="2" key="1">
    <citation type="journal article" date="2020" name="mSystems">
        <title>Genome- and Community-Level Interaction Insights into Carbon Utilization and Element Cycling Functions of Hydrothermarchaeota in Hydrothermal Sediment.</title>
        <authorList>
            <person name="Zhou Z."/>
            <person name="Liu Y."/>
            <person name="Xu W."/>
            <person name="Pan J."/>
            <person name="Luo Z.H."/>
            <person name="Li M."/>
        </authorList>
    </citation>
    <scope>NUCLEOTIDE SEQUENCE [LARGE SCALE GENOMIC DNA]</scope>
    <source>
        <strain evidence="2">SpSt-609</strain>
    </source>
</reference>
<dbReference type="Pfam" id="PF00766">
    <property type="entry name" value="ETF_alpha"/>
    <property type="match status" value="1"/>
</dbReference>
<dbReference type="PANTHER" id="PTHR43153:SF1">
    <property type="entry name" value="ELECTRON TRANSFER FLAVOPROTEIN SUBUNIT ALPHA, MITOCHONDRIAL"/>
    <property type="match status" value="1"/>
</dbReference>
<evidence type="ECO:0000313" key="2">
    <source>
        <dbReference type="EMBL" id="HGU40056.1"/>
    </source>
</evidence>